<organism evidence="1">
    <name type="scientific">Tanacetum cinerariifolium</name>
    <name type="common">Dalmatian daisy</name>
    <name type="synonym">Chrysanthemum cinerariifolium</name>
    <dbReference type="NCBI Taxonomy" id="118510"/>
    <lineage>
        <taxon>Eukaryota</taxon>
        <taxon>Viridiplantae</taxon>
        <taxon>Streptophyta</taxon>
        <taxon>Embryophyta</taxon>
        <taxon>Tracheophyta</taxon>
        <taxon>Spermatophyta</taxon>
        <taxon>Magnoliopsida</taxon>
        <taxon>eudicotyledons</taxon>
        <taxon>Gunneridae</taxon>
        <taxon>Pentapetalae</taxon>
        <taxon>asterids</taxon>
        <taxon>campanulids</taxon>
        <taxon>Asterales</taxon>
        <taxon>Asteraceae</taxon>
        <taxon>Asteroideae</taxon>
        <taxon>Anthemideae</taxon>
        <taxon>Anthemidinae</taxon>
        <taxon>Tanacetum</taxon>
    </lineage>
</organism>
<name>A0A699QWV4_TANCI</name>
<feature type="non-terminal residue" evidence="1">
    <location>
        <position position="1"/>
    </location>
</feature>
<reference evidence="1" key="1">
    <citation type="journal article" date="2019" name="Sci. Rep.">
        <title>Draft genome of Tanacetum cinerariifolium, the natural source of mosquito coil.</title>
        <authorList>
            <person name="Yamashiro T."/>
            <person name="Shiraishi A."/>
            <person name="Satake H."/>
            <person name="Nakayama K."/>
        </authorList>
    </citation>
    <scope>NUCLEOTIDE SEQUENCE</scope>
</reference>
<proteinExistence type="predicted"/>
<gene>
    <name evidence="1" type="ORF">Tci_850393</name>
</gene>
<dbReference type="AlphaFoldDB" id="A0A699QWV4"/>
<accession>A0A699QWV4</accession>
<comment type="caution">
    <text evidence="1">The sequence shown here is derived from an EMBL/GenBank/DDBJ whole genome shotgun (WGS) entry which is preliminary data.</text>
</comment>
<dbReference type="EMBL" id="BKCJ011065592">
    <property type="protein sequence ID" value="GFC78423.1"/>
    <property type="molecule type" value="Genomic_DNA"/>
</dbReference>
<evidence type="ECO:0000313" key="1">
    <source>
        <dbReference type="EMBL" id="GFC78423.1"/>
    </source>
</evidence>
<sequence length="119" mass="12973">SMDGLDAMLDNGPWFISFSEDGLSAITTKMEKISSLEDTTVSESFPPLTTPVTTTAGNAPVMSSYANISGKPSGKKVAYLVVANYVRNTWSKYRLRIVSIVVVPYGGRRDSLLVFNIIF</sequence>
<protein>
    <submittedName>
        <fullName evidence="1">Uncharacterized protein</fullName>
    </submittedName>
</protein>